<dbReference type="AlphaFoldDB" id="A0AA45R4R1"/>
<protein>
    <submittedName>
        <fullName evidence="5">Extracellular solute-binding protein</fullName>
    </submittedName>
</protein>
<sequence length="537" mass="58565">MPVDRRAFLGLLAAAGGTALVGCEAPAPRGGSALGGDALAALLPAHRPVEFAEPDLPGVNGSVPGYLTYPANPVRGVRGPVLSGEVTAMTPSFWPPAPGPGRNSYYDAVNERLGGAVRFETVSGADYQAKLSALMAARQVPELTVVPTFTMPPRFSEGVGEVFRDLTDFLSGERVADYPMLANIPTDSWHACVHNGRLHGVPYPGQLFPEVLFYRDDVFEQLGVEPPRSAEEFAAMAKRLNDPANDRWALGDVFRSLVRAFGGRGDWVRDDSGKLLNQLETPWYAEAVRFTRSLYDAGCVHPDIVAGNWNRGNELFAAKRMIVNQGGMGAWAEQVAQQRPADPGFRMTALPLFAHDGGEPAYPVAAPTAMVAFVRKDVTDERVRELLRLCDFAAAPIGTEEHRLLRYGVEGVHSERDARGNPALTPLGQKEITLTYGFAAGPPEAITTTDHPDLVRAQHAWYAREWGHQTKPLAFGLRLEEPPEFATLAKEFADRTTDVLRGRAELSEVDGLGERWRKAGGDRLREFYDKALRDAGR</sequence>
<dbReference type="EMBL" id="CP073249">
    <property type="protein sequence ID" value="QUF05176.1"/>
    <property type="molecule type" value="Genomic_DNA"/>
</dbReference>
<dbReference type="Proteomes" id="UP000677152">
    <property type="component" value="Chromosome"/>
</dbReference>
<evidence type="ECO:0000256" key="2">
    <source>
        <dbReference type="ARBA" id="ARBA00008520"/>
    </source>
</evidence>
<evidence type="ECO:0000256" key="1">
    <source>
        <dbReference type="ARBA" id="ARBA00004196"/>
    </source>
</evidence>
<dbReference type="InterPro" id="IPR006311">
    <property type="entry name" value="TAT_signal"/>
</dbReference>
<dbReference type="InterPro" id="IPR050490">
    <property type="entry name" value="Bact_solute-bd_prot1"/>
</dbReference>
<proteinExistence type="inferred from homology"/>
<name>A0AA45R4R1_9PSEU</name>
<dbReference type="PANTHER" id="PTHR43649:SF31">
    <property type="entry name" value="SN-GLYCEROL-3-PHOSPHATE-BINDING PERIPLASMIC PROTEIN UGPB"/>
    <property type="match status" value="1"/>
</dbReference>
<keyword evidence="3" id="KW-0813">Transport</keyword>
<comment type="similarity">
    <text evidence="2">Belongs to the bacterial solute-binding protein 1 family.</text>
</comment>
<dbReference type="Gene3D" id="3.40.190.10">
    <property type="entry name" value="Periplasmic binding protein-like II"/>
    <property type="match status" value="1"/>
</dbReference>
<dbReference type="PROSITE" id="PS51257">
    <property type="entry name" value="PROKAR_LIPOPROTEIN"/>
    <property type="match status" value="1"/>
</dbReference>
<dbReference type="Pfam" id="PF01547">
    <property type="entry name" value="SBP_bac_1"/>
    <property type="match status" value="1"/>
</dbReference>
<evidence type="ECO:0000256" key="4">
    <source>
        <dbReference type="ARBA" id="ARBA00022729"/>
    </source>
</evidence>
<accession>A0AA45R4R1</accession>
<dbReference type="PANTHER" id="PTHR43649">
    <property type="entry name" value="ARABINOSE-BINDING PROTEIN-RELATED"/>
    <property type="match status" value="1"/>
</dbReference>
<evidence type="ECO:0000313" key="5">
    <source>
        <dbReference type="EMBL" id="QUF05176.1"/>
    </source>
</evidence>
<dbReference type="PROSITE" id="PS51318">
    <property type="entry name" value="TAT"/>
    <property type="match status" value="1"/>
</dbReference>
<keyword evidence="4" id="KW-0732">Signal</keyword>
<evidence type="ECO:0000256" key="3">
    <source>
        <dbReference type="ARBA" id="ARBA00022448"/>
    </source>
</evidence>
<reference evidence="5" key="1">
    <citation type="submission" date="2021-04" db="EMBL/GenBank/DDBJ databases">
        <title>Genomic sequence of Actinosynnema pretiosum subsp. pretiosum ATCC 31280 (C-14919).</title>
        <authorList>
            <person name="Bai L."/>
            <person name="Wang X."/>
            <person name="Xiao Y."/>
        </authorList>
    </citation>
    <scope>NUCLEOTIDE SEQUENCE</scope>
    <source>
        <strain evidence="5">ATCC 31280</strain>
    </source>
</reference>
<dbReference type="GO" id="GO:0030313">
    <property type="term" value="C:cell envelope"/>
    <property type="evidence" value="ECO:0007669"/>
    <property type="project" value="UniProtKB-SubCell"/>
</dbReference>
<dbReference type="SUPFAM" id="SSF53850">
    <property type="entry name" value="Periplasmic binding protein-like II"/>
    <property type="match status" value="1"/>
</dbReference>
<organism evidence="5 6">
    <name type="scientific">Actinosynnema pretiosum subsp. pretiosum</name>
    <dbReference type="NCBI Taxonomy" id="103721"/>
    <lineage>
        <taxon>Bacteria</taxon>
        <taxon>Bacillati</taxon>
        <taxon>Actinomycetota</taxon>
        <taxon>Actinomycetes</taxon>
        <taxon>Pseudonocardiales</taxon>
        <taxon>Pseudonocardiaceae</taxon>
        <taxon>Actinosynnema</taxon>
    </lineage>
</organism>
<gene>
    <name evidence="5" type="ORF">KCV87_03405</name>
</gene>
<comment type="subcellular location">
    <subcellularLocation>
        <location evidence="1">Cell envelope</location>
    </subcellularLocation>
</comment>
<dbReference type="InterPro" id="IPR006059">
    <property type="entry name" value="SBP"/>
</dbReference>
<evidence type="ECO:0000313" key="6">
    <source>
        <dbReference type="Proteomes" id="UP000677152"/>
    </source>
</evidence>